<gene>
    <name evidence="4" type="ORF">AN218_28985</name>
</gene>
<sequence>SRAGMLSVDGRCKTFSVGADGYGRGEGVGILVLKRLSAAVRDGDHVYGVVRGSAVNHGGRANSLTAPNPRAQADLVVGAWSRAGVDPRSVGYVEAHGTGTGLGDPVEVNGLKAAFAELYERWGVSGVGEAHCGLGSVKTNIGHLELASGVAGVIKVLLQMRHRTLVGSLHGESVNPYVRLEGSPFRLVREREPWQAVRDENGRELPRRAGVSSFGFGGANAH</sequence>
<dbReference type="InterPro" id="IPR016039">
    <property type="entry name" value="Thiolase-like"/>
</dbReference>
<dbReference type="Pfam" id="PF00109">
    <property type="entry name" value="ketoacyl-synt"/>
    <property type="match status" value="1"/>
</dbReference>
<reference evidence="4 5" key="1">
    <citation type="journal article" date="2016" name="Front. Microbiol.">
        <title>Comparative Genomics Analysis of Streptomyces Species Reveals Their Adaptation to the Marine Environment and Their Diversity at the Genomic Level.</title>
        <authorList>
            <person name="Tian X."/>
            <person name="Zhang Z."/>
            <person name="Yang T."/>
            <person name="Chen M."/>
            <person name="Li J."/>
            <person name="Chen F."/>
            <person name="Yang J."/>
            <person name="Li W."/>
            <person name="Zhang B."/>
            <person name="Zhang Z."/>
            <person name="Wu J."/>
            <person name="Zhang C."/>
            <person name="Long L."/>
            <person name="Xiao J."/>
        </authorList>
    </citation>
    <scope>NUCLEOTIDE SEQUENCE [LARGE SCALE GENOMIC DNA]</scope>
    <source>
        <strain evidence="4 5">SCSIO 10429</strain>
    </source>
</reference>
<name>A0A1E7KUK4_9ACTN</name>
<feature type="non-terminal residue" evidence="4">
    <location>
        <position position="1"/>
    </location>
</feature>
<feature type="domain" description="Ketosynthase family 3 (KS3)" evidence="3">
    <location>
        <begin position="1"/>
        <end position="222"/>
    </location>
</feature>
<evidence type="ECO:0000313" key="4">
    <source>
        <dbReference type="EMBL" id="OEV07594.1"/>
    </source>
</evidence>
<evidence type="ECO:0000256" key="1">
    <source>
        <dbReference type="ARBA" id="ARBA00022450"/>
    </source>
</evidence>
<evidence type="ECO:0000256" key="2">
    <source>
        <dbReference type="ARBA" id="ARBA00022553"/>
    </source>
</evidence>
<dbReference type="InterPro" id="IPR020841">
    <property type="entry name" value="PKS_Beta-ketoAc_synthase_dom"/>
</dbReference>
<dbReference type="GO" id="GO:0004312">
    <property type="term" value="F:fatty acid synthase activity"/>
    <property type="evidence" value="ECO:0007669"/>
    <property type="project" value="TreeGrafter"/>
</dbReference>
<comment type="caution">
    <text evidence="4">The sequence shown here is derived from an EMBL/GenBank/DDBJ whole genome shotgun (WGS) entry which is preliminary data.</text>
</comment>
<dbReference type="RefSeq" id="WP_141747732.1">
    <property type="nucleotide sequence ID" value="NZ_LJGW01000496.1"/>
</dbReference>
<dbReference type="EMBL" id="LJGW01000496">
    <property type="protein sequence ID" value="OEV07594.1"/>
    <property type="molecule type" value="Genomic_DNA"/>
</dbReference>
<proteinExistence type="predicted"/>
<dbReference type="PATRIC" id="fig|518642.10.peg.583"/>
<dbReference type="Proteomes" id="UP000176005">
    <property type="component" value="Unassembled WGS sequence"/>
</dbReference>
<dbReference type="SMART" id="SM00825">
    <property type="entry name" value="PKS_KS"/>
    <property type="match status" value="1"/>
</dbReference>
<keyword evidence="5" id="KW-1185">Reference proteome</keyword>
<dbReference type="PANTHER" id="PTHR43775:SF37">
    <property type="entry name" value="SI:DKEY-61P9.11"/>
    <property type="match status" value="1"/>
</dbReference>
<dbReference type="InterPro" id="IPR050091">
    <property type="entry name" value="PKS_NRPS_Biosynth_Enz"/>
</dbReference>
<protein>
    <recommendedName>
        <fullName evidence="3">Ketosynthase family 3 (KS3) domain-containing protein</fullName>
    </recommendedName>
</protein>
<dbReference type="Gene3D" id="3.40.47.10">
    <property type="match status" value="1"/>
</dbReference>
<dbReference type="GO" id="GO:0005886">
    <property type="term" value="C:plasma membrane"/>
    <property type="evidence" value="ECO:0007669"/>
    <property type="project" value="TreeGrafter"/>
</dbReference>
<dbReference type="PROSITE" id="PS52004">
    <property type="entry name" value="KS3_2"/>
    <property type="match status" value="1"/>
</dbReference>
<dbReference type="GO" id="GO:0071770">
    <property type="term" value="P:DIM/DIP cell wall layer assembly"/>
    <property type="evidence" value="ECO:0007669"/>
    <property type="project" value="TreeGrafter"/>
</dbReference>
<dbReference type="CDD" id="cd00833">
    <property type="entry name" value="PKS"/>
    <property type="match status" value="1"/>
</dbReference>
<evidence type="ECO:0000313" key="5">
    <source>
        <dbReference type="Proteomes" id="UP000176005"/>
    </source>
</evidence>
<dbReference type="InterPro" id="IPR014031">
    <property type="entry name" value="Ketoacyl_synth_C"/>
</dbReference>
<dbReference type="AlphaFoldDB" id="A0A1E7KUK4"/>
<dbReference type="GO" id="GO:0006633">
    <property type="term" value="P:fatty acid biosynthetic process"/>
    <property type="evidence" value="ECO:0007669"/>
    <property type="project" value="TreeGrafter"/>
</dbReference>
<feature type="non-terminal residue" evidence="4">
    <location>
        <position position="222"/>
    </location>
</feature>
<organism evidence="4 5">
    <name type="scientific">Streptomyces nanshensis</name>
    <dbReference type="NCBI Taxonomy" id="518642"/>
    <lineage>
        <taxon>Bacteria</taxon>
        <taxon>Bacillati</taxon>
        <taxon>Actinomycetota</taxon>
        <taxon>Actinomycetes</taxon>
        <taxon>Kitasatosporales</taxon>
        <taxon>Streptomycetaceae</taxon>
        <taxon>Streptomyces</taxon>
    </lineage>
</organism>
<dbReference type="GO" id="GO:0005737">
    <property type="term" value="C:cytoplasm"/>
    <property type="evidence" value="ECO:0007669"/>
    <property type="project" value="TreeGrafter"/>
</dbReference>
<evidence type="ECO:0000259" key="3">
    <source>
        <dbReference type="PROSITE" id="PS52004"/>
    </source>
</evidence>
<keyword evidence="2" id="KW-0597">Phosphoprotein</keyword>
<dbReference type="InterPro" id="IPR014030">
    <property type="entry name" value="Ketoacyl_synth_N"/>
</dbReference>
<keyword evidence="1" id="KW-0596">Phosphopantetheine</keyword>
<dbReference type="SUPFAM" id="SSF53901">
    <property type="entry name" value="Thiolase-like"/>
    <property type="match status" value="1"/>
</dbReference>
<dbReference type="Pfam" id="PF02801">
    <property type="entry name" value="Ketoacyl-synt_C"/>
    <property type="match status" value="1"/>
</dbReference>
<accession>A0A1E7KUK4</accession>
<dbReference type="PANTHER" id="PTHR43775">
    <property type="entry name" value="FATTY ACID SYNTHASE"/>
    <property type="match status" value="1"/>
</dbReference>